<feature type="non-terminal residue" evidence="1">
    <location>
        <position position="223"/>
    </location>
</feature>
<organism evidence="1 2">
    <name type="scientific">Spiromyces aspiralis</name>
    <dbReference type="NCBI Taxonomy" id="68401"/>
    <lineage>
        <taxon>Eukaryota</taxon>
        <taxon>Fungi</taxon>
        <taxon>Fungi incertae sedis</taxon>
        <taxon>Zoopagomycota</taxon>
        <taxon>Kickxellomycotina</taxon>
        <taxon>Kickxellomycetes</taxon>
        <taxon>Kickxellales</taxon>
        <taxon>Kickxellaceae</taxon>
        <taxon>Spiromyces</taxon>
    </lineage>
</organism>
<dbReference type="Proteomes" id="UP001145114">
    <property type="component" value="Unassembled WGS sequence"/>
</dbReference>
<reference evidence="1" key="1">
    <citation type="submission" date="2022-06" db="EMBL/GenBank/DDBJ databases">
        <title>Phylogenomic reconstructions and comparative analyses of Kickxellomycotina fungi.</title>
        <authorList>
            <person name="Reynolds N.K."/>
            <person name="Stajich J.E."/>
            <person name="Barry K."/>
            <person name="Grigoriev I.V."/>
            <person name="Crous P."/>
            <person name="Smith M.E."/>
        </authorList>
    </citation>
    <scope>NUCLEOTIDE SEQUENCE</scope>
    <source>
        <strain evidence="1">RSA 2271</strain>
    </source>
</reference>
<accession>A0ACC1H979</accession>
<name>A0ACC1H979_9FUNG</name>
<dbReference type="EMBL" id="JAMZIH010008915">
    <property type="protein sequence ID" value="KAJ1671111.1"/>
    <property type="molecule type" value="Genomic_DNA"/>
</dbReference>
<evidence type="ECO:0000313" key="2">
    <source>
        <dbReference type="Proteomes" id="UP001145114"/>
    </source>
</evidence>
<evidence type="ECO:0000313" key="1">
    <source>
        <dbReference type="EMBL" id="KAJ1671111.1"/>
    </source>
</evidence>
<protein>
    <submittedName>
        <fullName evidence="1">Uncharacterized protein</fullName>
    </submittedName>
</protein>
<sequence>ATTHAGPEHVALSTADSCVQTESVGEAEKESATLPPVSVVQAHHLPPSTLGSATVHQSPSLMARLSSSNVQGSAQQMPALKDDGVHLPFRMHKRLPSPTKIRSSSVTASENPANLARFHEVASSDRSVADLTATSGTLAAPPAIVRLQSDEEESQAGLAGERESGSGVDVSSSRPIVAASPHSHGLVSEGEDDDYDSDEEGFTSAEVQRVSHEPGSVDVARAG</sequence>
<proteinExistence type="predicted"/>
<gene>
    <name evidence="1" type="ORF">EV182_007819</name>
</gene>
<comment type="caution">
    <text evidence="1">The sequence shown here is derived from an EMBL/GenBank/DDBJ whole genome shotgun (WGS) entry which is preliminary data.</text>
</comment>
<feature type="non-terminal residue" evidence="1">
    <location>
        <position position="1"/>
    </location>
</feature>
<keyword evidence="2" id="KW-1185">Reference proteome</keyword>